<dbReference type="STRING" id="396014.BF93_11850"/>
<dbReference type="HOGENOM" id="CLU_037301_0_0_11"/>
<dbReference type="EMBL" id="JDYK01000003">
    <property type="protein sequence ID" value="EWS82464.1"/>
    <property type="molecule type" value="Genomic_DNA"/>
</dbReference>
<organism evidence="2 3">
    <name type="scientific">Brachybacterium phenoliresistens</name>
    <dbReference type="NCBI Taxonomy" id="396014"/>
    <lineage>
        <taxon>Bacteria</taxon>
        <taxon>Bacillati</taxon>
        <taxon>Actinomycetota</taxon>
        <taxon>Actinomycetes</taxon>
        <taxon>Micrococcales</taxon>
        <taxon>Dermabacteraceae</taxon>
        <taxon>Brachybacterium</taxon>
    </lineage>
</organism>
<accession>Z9JW86</accession>
<dbReference type="InterPro" id="IPR006311">
    <property type="entry name" value="TAT_signal"/>
</dbReference>
<dbReference type="Proteomes" id="UP000023067">
    <property type="component" value="Unassembled WGS sequence"/>
</dbReference>
<keyword evidence="3" id="KW-1185">Reference proteome</keyword>
<dbReference type="Gene3D" id="3.40.190.10">
    <property type="entry name" value="Periplasmic binding protein-like II"/>
    <property type="match status" value="1"/>
</dbReference>
<evidence type="ECO:0000313" key="3">
    <source>
        <dbReference type="Proteomes" id="UP000023067"/>
    </source>
</evidence>
<dbReference type="Pfam" id="PF12010">
    <property type="entry name" value="DUF3502"/>
    <property type="match status" value="1"/>
</dbReference>
<evidence type="ECO:0000259" key="1">
    <source>
        <dbReference type="Pfam" id="PF12010"/>
    </source>
</evidence>
<name>Z9JW86_9MICO</name>
<dbReference type="eggNOG" id="COG1653">
    <property type="taxonomic scope" value="Bacteria"/>
</dbReference>
<proteinExistence type="predicted"/>
<comment type="caution">
    <text evidence="2">The sequence shown here is derived from an EMBL/GenBank/DDBJ whole genome shotgun (WGS) entry which is preliminary data.</text>
</comment>
<dbReference type="SUPFAM" id="SSF53850">
    <property type="entry name" value="Periplasmic binding protein-like II"/>
    <property type="match status" value="1"/>
</dbReference>
<dbReference type="OrthoDB" id="4349943at2"/>
<dbReference type="AlphaFoldDB" id="Z9JW86"/>
<gene>
    <name evidence="2" type="ORF">BF93_11850</name>
</gene>
<dbReference type="PROSITE" id="PS51318">
    <property type="entry name" value="TAT"/>
    <property type="match status" value="1"/>
</dbReference>
<sequence>MPKPTIAMSVKEDTMSFTPSRRALLSGAAAGMLGLAACQPSAPLGSGSGGEGVGEHPSLAYLPSTQPANWSAVIGAVNEKMKADIGTTLDAQFLNWSQYAQQVLLKFTAAETFDSALNARWMNMVQLVSSNSLADLTDEIGKHENLSKALAPELIEANKWSGRLWGIPQVNGAARIHHFGYRDDLAAGELTDFDSFLKYLSDVKQKNPDITPFELHNNVGLNQAITFSPLTWEDPQPVSQAFSGGSIGVAINPDDPTDIRPVYESEHIIEGIRVLRDLYEKGLVNKDALTLDSATANSQFAAGRFAAHGVITDGLGSQSLKTLQAAVPGASLANLLPYRDGLAAKPFQTFQSDNFAVINPAGDVDRALQIQDWLSIQENHDMLAYGIEGTDWTASGEDKYEALSDYVFPGFALLWRIDLERMPSTISASEEEIFAWSKKFENFTLDPLATFYPDVTPVKKEDAELTNVATEHLKPLCSGAVDVDAGLDALRRAAEAAGIEKVMEEMRTQISAHLAEQG</sequence>
<reference evidence="2 3" key="1">
    <citation type="submission" date="2014-02" db="EMBL/GenBank/DDBJ databases">
        <title>Genome sequence of Brachybacterium phenoliresistens strain W13A50.</title>
        <authorList>
            <person name="Wang X."/>
        </authorList>
    </citation>
    <scope>NUCLEOTIDE SEQUENCE [LARGE SCALE GENOMIC DNA]</scope>
    <source>
        <strain evidence="2 3">W13A50</strain>
    </source>
</reference>
<protein>
    <recommendedName>
        <fullName evidence="1">DUF3502 domain-containing protein</fullName>
    </recommendedName>
</protein>
<dbReference type="PATRIC" id="fig|396014.3.peg.876"/>
<feature type="domain" description="DUF3502" evidence="1">
    <location>
        <begin position="447"/>
        <end position="514"/>
    </location>
</feature>
<evidence type="ECO:0000313" key="2">
    <source>
        <dbReference type="EMBL" id="EWS82464.1"/>
    </source>
</evidence>
<dbReference type="InterPro" id="IPR022627">
    <property type="entry name" value="DUF3502"/>
</dbReference>